<evidence type="ECO:0000259" key="7">
    <source>
        <dbReference type="Pfam" id="PF00175"/>
    </source>
</evidence>
<feature type="binding site" evidence="6">
    <location>
        <position position="1"/>
    </location>
    <ligand>
        <name>FAD</name>
        <dbReference type="ChEBI" id="CHEBI:57692"/>
    </ligand>
</feature>
<evidence type="ECO:0000256" key="3">
    <source>
        <dbReference type="ARBA" id="ARBA00022827"/>
    </source>
</evidence>
<keyword evidence="3 6" id="KW-0274">FAD</keyword>
<evidence type="ECO:0000313" key="9">
    <source>
        <dbReference type="Proteomes" id="UP000230066"/>
    </source>
</evidence>
<keyword evidence="5" id="KW-0520">NAD</keyword>
<keyword evidence="4" id="KW-0560">Oxidoreductase</keyword>
<dbReference type="GO" id="GO:0071949">
    <property type="term" value="F:FAD binding"/>
    <property type="evidence" value="ECO:0007669"/>
    <property type="project" value="TreeGrafter"/>
</dbReference>
<protein>
    <submittedName>
        <fullName evidence="8">NADH-cytochrome b5 reductase</fullName>
    </submittedName>
</protein>
<reference evidence="8" key="1">
    <citation type="submission" date="2019-03" db="EMBL/GenBank/DDBJ databases">
        <title>Improved annotation for the trematode Fasciola hepatica.</title>
        <authorList>
            <person name="Choi Y.-J."/>
            <person name="Martin J."/>
            <person name="Mitreva M."/>
        </authorList>
    </citation>
    <scope>NUCLEOTIDE SEQUENCE [LARGE SCALE GENOMIC DNA]</scope>
</reference>
<dbReference type="PANTHER" id="PTHR19370">
    <property type="entry name" value="NADH-CYTOCHROME B5 REDUCTASE"/>
    <property type="match status" value="1"/>
</dbReference>
<proteinExistence type="predicted"/>
<keyword evidence="9" id="KW-1185">Reference proteome</keyword>
<dbReference type="InterPro" id="IPR001709">
    <property type="entry name" value="Flavoprot_Pyr_Nucl_cyt_Rdtase"/>
</dbReference>
<dbReference type="PRINTS" id="PR00406">
    <property type="entry name" value="CYTB5RDTASE"/>
</dbReference>
<dbReference type="EMBL" id="JXXN02001288">
    <property type="protein sequence ID" value="THD25107.1"/>
    <property type="molecule type" value="Genomic_DNA"/>
</dbReference>
<dbReference type="GO" id="GO:0016491">
    <property type="term" value="F:oxidoreductase activity"/>
    <property type="evidence" value="ECO:0007669"/>
    <property type="project" value="UniProtKB-KW"/>
</dbReference>
<dbReference type="InterPro" id="IPR001433">
    <property type="entry name" value="OxRdtase_FAD/NAD-bd"/>
</dbReference>
<comment type="cofactor">
    <cofactor evidence="1 6">
        <name>FAD</name>
        <dbReference type="ChEBI" id="CHEBI:57692"/>
    </cofactor>
</comment>
<dbReference type="FunFam" id="3.40.50.80:FF:000005">
    <property type="entry name" value="NADH-cytochrome b5 reductase"/>
    <property type="match status" value="1"/>
</dbReference>
<comment type="caution">
    <text evidence="8">The sequence shown here is derived from an EMBL/GenBank/DDBJ whole genome shotgun (WGS) entry which is preliminary data.</text>
</comment>
<evidence type="ECO:0000256" key="5">
    <source>
        <dbReference type="ARBA" id="ARBA00023027"/>
    </source>
</evidence>
<evidence type="ECO:0000256" key="6">
    <source>
        <dbReference type="PIRSR" id="PIRSR601834-1"/>
    </source>
</evidence>
<dbReference type="PANTHER" id="PTHR19370:SF185">
    <property type="entry name" value="NADH-CYTOCHROME B5 REDUCTASE"/>
    <property type="match status" value="1"/>
</dbReference>
<dbReference type="InterPro" id="IPR001834">
    <property type="entry name" value="CBR-like"/>
</dbReference>
<keyword evidence="2 6" id="KW-0285">Flavoprotein</keyword>
<name>A0A4E0RV74_FASHE</name>
<gene>
    <name evidence="8" type="ORF">D915_004140</name>
</gene>
<feature type="binding site" evidence="6">
    <location>
        <position position="59"/>
    </location>
    <ligand>
        <name>FAD</name>
        <dbReference type="ChEBI" id="CHEBI:57692"/>
    </ligand>
</feature>
<dbReference type="Pfam" id="PF00175">
    <property type="entry name" value="NAD_binding_1"/>
    <property type="match status" value="1"/>
</dbReference>
<sequence>MTQYLMNLPLTQYVDVRGPAGNLHYKGRGLFDIKPDAASPPNQYKANHVSMICGGSGVTPMFQLISHILDDKKDFTKLALIFANNTEDDILLRDELENLRDKYPDQFKLWYTLVQAPSEWTYSTGYVDEKMISEHLYPPSDNSLVLLCGPAPMVEFACYPNLSKLGYSRARIFTY</sequence>
<dbReference type="CDD" id="cd06183">
    <property type="entry name" value="cyt_b5_reduct_like"/>
    <property type="match status" value="1"/>
</dbReference>
<dbReference type="PRINTS" id="PR00371">
    <property type="entry name" value="FPNCR"/>
</dbReference>
<evidence type="ECO:0000313" key="8">
    <source>
        <dbReference type="EMBL" id="THD25107.1"/>
    </source>
</evidence>
<evidence type="ECO:0000256" key="2">
    <source>
        <dbReference type="ARBA" id="ARBA00022630"/>
    </source>
</evidence>
<feature type="domain" description="Oxidoreductase FAD/NAD(P)-binding" evidence="7">
    <location>
        <begin position="51"/>
        <end position="158"/>
    </location>
</feature>
<dbReference type="SUPFAM" id="SSF52343">
    <property type="entry name" value="Ferredoxin reductase-like, C-terminal NADP-linked domain"/>
    <property type="match status" value="1"/>
</dbReference>
<dbReference type="AlphaFoldDB" id="A0A4E0RV74"/>
<accession>A0A4E0RV74</accession>
<dbReference type="InterPro" id="IPR039261">
    <property type="entry name" value="FNR_nucleotide-bd"/>
</dbReference>
<dbReference type="Proteomes" id="UP000230066">
    <property type="component" value="Unassembled WGS sequence"/>
</dbReference>
<evidence type="ECO:0000256" key="4">
    <source>
        <dbReference type="ARBA" id="ARBA00023002"/>
    </source>
</evidence>
<organism evidence="8 9">
    <name type="scientific">Fasciola hepatica</name>
    <name type="common">Liver fluke</name>
    <dbReference type="NCBI Taxonomy" id="6192"/>
    <lineage>
        <taxon>Eukaryota</taxon>
        <taxon>Metazoa</taxon>
        <taxon>Spiralia</taxon>
        <taxon>Lophotrochozoa</taxon>
        <taxon>Platyhelminthes</taxon>
        <taxon>Trematoda</taxon>
        <taxon>Digenea</taxon>
        <taxon>Plagiorchiida</taxon>
        <taxon>Echinostomata</taxon>
        <taxon>Echinostomatoidea</taxon>
        <taxon>Fasciolidae</taxon>
        <taxon>Fasciola</taxon>
    </lineage>
</organism>
<evidence type="ECO:0000256" key="1">
    <source>
        <dbReference type="ARBA" id="ARBA00001974"/>
    </source>
</evidence>
<dbReference type="GO" id="GO:0005739">
    <property type="term" value="C:mitochondrion"/>
    <property type="evidence" value="ECO:0007669"/>
    <property type="project" value="TreeGrafter"/>
</dbReference>
<dbReference type="Gene3D" id="3.40.50.80">
    <property type="entry name" value="Nucleotide-binding domain of ferredoxin-NADP reductase (FNR) module"/>
    <property type="match status" value="1"/>
</dbReference>